<dbReference type="AlphaFoldDB" id="A0A517L566"/>
<feature type="compositionally biased region" description="Basic and acidic residues" evidence="1">
    <location>
        <begin position="43"/>
        <end position="52"/>
    </location>
</feature>
<accession>A0A517L566</accession>
<dbReference type="Proteomes" id="UP000316270">
    <property type="component" value="Chromosome 5"/>
</dbReference>
<dbReference type="EMBL" id="CP042189">
    <property type="protein sequence ID" value="QDS70790.1"/>
    <property type="molecule type" value="Genomic_DNA"/>
</dbReference>
<gene>
    <name evidence="2" type="ORF">FKW77_004281</name>
</gene>
<proteinExistence type="predicted"/>
<evidence type="ECO:0000313" key="2">
    <source>
        <dbReference type="EMBL" id="QDS70790.1"/>
    </source>
</evidence>
<evidence type="ECO:0000313" key="3">
    <source>
        <dbReference type="Proteomes" id="UP000316270"/>
    </source>
</evidence>
<reference evidence="2 3" key="1">
    <citation type="submission" date="2019-07" db="EMBL/GenBank/DDBJ databases">
        <title>Finished genome of Venturia effusa.</title>
        <authorList>
            <person name="Young C.A."/>
            <person name="Cox M.P."/>
            <person name="Ganley A.R.D."/>
            <person name="David W.J."/>
        </authorList>
    </citation>
    <scope>NUCLEOTIDE SEQUENCE [LARGE SCALE GENOMIC DNA]</scope>
    <source>
        <strain evidence="3">albino</strain>
    </source>
</reference>
<organism evidence="2 3">
    <name type="scientific">Venturia effusa</name>
    <dbReference type="NCBI Taxonomy" id="50376"/>
    <lineage>
        <taxon>Eukaryota</taxon>
        <taxon>Fungi</taxon>
        <taxon>Dikarya</taxon>
        <taxon>Ascomycota</taxon>
        <taxon>Pezizomycotina</taxon>
        <taxon>Dothideomycetes</taxon>
        <taxon>Pleosporomycetidae</taxon>
        <taxon>Venturiales</taxon>
        <taxon>Venturiaceae</taxon>
        <taxon>Venturia</taxon>
    </lineage>
</organism>
<protein>
    <submittedName>
        <fullName evidence="2">Uncharacterized protein</fullName>
    </submittedName>
</protein>
<sequence>MRAATRLSIRQTELRRRQPSPVPYALPFDAPSTNDIPSLPPMHRLDQGSGRDRPRRLTKAVAFTPAHPSITGLAYNTGGGIKWHCDNGRTEESRSTGEELRPHLLVSIWPTAATARTGFSVALVAWLKSQLERDAVYRESGDLNVILRSFR</sequence>
<feature type="region of interest" description="Disordered" evidence="1">
    <location>
        <begin position="1"/>
        <end position="54"/>
    </location>
</feature>
<keyword evidence="3" id="KW-1185">Reference proteome</keyword>
<evidence type="ECO:0000256" key="1">
    <source>
        <dbReference type="SAM" id="MobiDB-lite"/>
    </source>
</evidence>
<name>A0A517L566_9PEZI</name>